<evidence type="ECO:0000313" key="8">
    <source>
        <dbReference type="Proteomes" id="UP000608522"/>
    </source>
</evidence>
<proteinExistence type="inferred from homology"/>
<evidence type="ECO:0000256" key="2">
    <source>
        <dbReference type="ARBA" id="ARBA00009323"/>
    </source>
</evidence>
<accession>A0ABQ3T6J2</accession>
<sequence>MSCVSSLIAVHLESGEAAVPLFARFSYSADNPYAVKADFLDGLAVLASWQFDRQMLAEGARRPVGEGDVTFQPRRGAGGDEVRIGLRNHGDGGAEPAVLCADAGALQGFLDRTYAVVGEGEEFLDLDKALEELLAG</sequence>
<keyword evidence="5" id="KW-0717">Septation</keyword>
<dbReference type="InterPro" id="IPR006776">
    <property type="entry name" value="SsgB"/>
</dbReference>
<evidence type="ECO:0000313" key="7">
    <source>
        <dbReference type="EMBL" id="GHI75630.1"/>
    </source>
</evidence>
<evidence type="ECO:0000256" key="3">
    <source>
        <dbReference type="ARBA" id="ARBA00022618"/>
    </source>
</evidence>
<evidence type="ECO:0000256" key="4">
    <source>
        <dbReference type="ARBA" id="ARBA00022969"/>
    </source>
</evidence>
<keyword evidence="6" id="KW-0131">Cell cycle</keyword>
<evidence type="ECO:0000256" key="5">
    <source>
        <dbReference type="ARBA" id="ARBA00023210"/>
    </source>
</evidence>
<keyword evidence="8" id="KW-1185">Reference proteome</keyword>
<organism evidence="7 8">
    <name type="scientific">Streptomyces spororaveus</name>
    <dbReference type="NCBI Taxonomy" id="284039"/>
    <lineage>
        <taxon>Bacteria</taxon>
        <taxon>Bacillati</taxon>
        <taxon>Actinomycetota</taxon>
        <taxon>Actinomycetes</taxon>
        <taxon>Kitasatosporales</taxon>
        <taxon>Streptomycetaceae</taxon>
        <taxon>Streptomyces</taxon>
    </lineage>
</organism>
<keyword evidence="4" id="KW-0749">Sporulation</keyword>
<comment type="similarity">
    <text evidence="2">Belongs to the SsgA family.</text>
</comment>
<dbReference type="Pfam" id="PF04686">
    <property type="entry name" value="SsgA"/>
    <property type="match status" value="1"/>
</dbReference>
<dbReference type="Gene3D" id="2.30.31.20">
    <property type="entry name" value="Sporulation-specific cell division protein SsgB"/>
    <property type="match status" value="1"/>
</dbReference>
<keyword evidence="3" id="KW-0132">Cell division</keyword>
<evidence type="ECO:0000256" key="6">
    <source>
        <dbReference type="ARBA" id="ARBA00023306"/>
    </source>
</evidence>
<dbReference type="EMBL" id="BNED01000005">
    <property type="protein sequence ID" value="GHI75630.1"/>
    <property type="molecule type" value="Genomic_DNA"/>
</dbReference>
<comment type="subcellular location">
    <subcellularLocation>
        <location evidence="1">Cell septum</location>
    </subcellularLocation>
</comment>
<gene>
    <name evidence="7" type="ORF">Sspor_11910</name>
</gene>
<evidence type="ECO:0008006" key="9">
    <source>
        <dbReference type="Google" id="ProtNLM"/>
    </source>
</evidence>
<name>A0ABQ3T6J2_9ACTN</name>
<protein>
    <recommendedName>
        <fullName evidence="9">Sporulation and cell division protein SsgA</fullName>
    </recommendedName>
</protein>
<evidence type="ECO:0000256" key="1">
    <source>
        <dbReference type="ARBA" id="ARBA00004431"/>
    </source>
</evidence>
<reference evidence="8" key="1">
    <citation type="submission" date="2023-07" db="EMBL/GenBank/DDBJ databases">
        <title>Whole genome shotgun sequence of Streptomyces spororaveus NBRC 15456.</title>
        <authorList>
            <person name="Komaki H."/>
            <person name="Tamura T."/>
        </authorList>
    </citation>
    <scope>NUCLEOTIDE SEQUENCE [LARGE SCALE GENOMIC DNA]</scope>
    <source>
        <strain evidence="8">NBRC 15456</strain>
    </source>
</reference>
<dbReference type="InterPro" id="IPR038658">
    <property type="entry name" value="SsgB_sf"/>
</dbReference>
<comment type="caution">
    <text evidence="7">The sequence shown here is derived from an EMBL/GenBank/DDBJ whole genome shotgun (WGS) entry which is preliminary data.</text>
</comment>
<dbReference type="Proteomes" id="UP000608522">
    <property type="component" value="Unassembled WGS sequence"/>
</dbReference>